<evidence type="ECO:0000256" key="4">
    <source>
        <dbReference type="ARBA" id="ARBA00023125"/>
    </source>
</evidence>
<evidence type="ECO:0000313" key="7">
    <source>
        <dbReference type="EMBL" id="OLN88251.1"/>
    </source>
</evidence>
<evidence type="ECO:0000256" key="6">
    <source>
        <dbReference type="ARBA" id="ARBA00023242"/>
    </source>
</evidence>
<evidence type="ECO:0000256" key="2">
    <source>
        <dbReference type="ARBA" id="ARBA00022833"/>
    </source>
</evidence>
<keyword evidence="5" id="KW-0804">Transcription</keyword>
<evidence type="ECO:0000256" key="3">
    <source>
        <dbReference type="ARBA" id="ARBA00023015"/>
    </source>
</evidence>
<dbReference type="OrthoDB" id="3598904at2759"/>
<dbReference type="PANTHER" id="PTHR36206">
    <property type="entry name" value="ASPERCRYPTIN BIOSYNTHESIS CLUSTER-SPECIFIC TRANSCRIPTION REGULATOR ATNN-RELATED"/>
    <property type="match status" value="1"/>
</dbReference>
<dbReference type="PANTHER" id="PTHR36206:SF12">
    <property type="entry name" value="ASPERCRYPTIN BIOSYNTHESIS CLUSTER-SPECIFIC TRANSCRIPTION REGULATOR ATNN-RELATED"/>
    <property type="match status" value="1"/>
</dbReference>
<keyword evidence="1" id="KW-0479">Metal-binding</keyword>
<sequence length="610" mass="69284">MKLMFRQARHARDKWRPEDCAYAAKSEAIPYQHTQGTDRVHFIRGYCEGYALVSTKKKASGPAQICWDAREIVQITVSPKTEAQLDTSTLDFRDEVGMLYFNEFVGLFKGTWTSAASSGDLWGVTLPQLARSNRTLRCAAMAIGALSVWYSHSPHASLRAASVPVQSTVGGDAHYFRAVALYCDSLKLQRQRASVQDTIFLSVLLLFFEMLRGNRRAALDHVNHALSLLLDLMTDADVQRHLADLAPNPTPVLGEVAGLFNHLGRQARSVFRGRMTDGMSLPNLRKGLRLKRQTMESFMVLLSQLPSASSVTSTFPTVMNSLDEYERFWPVVRREQVAMNVIIGDAIQKSSVVGTEDEGVINQFHLDLLSNPRIKRYCENFKETMDRLDVVFKPLFESIVRGDIESPTYLRAILLRSEYIGVYLFNNPPSYVDVHVVSSLTPLFREYLSLCQIAIRAARLRAERNPAHHLSLQCGLAWNLCIISMFSREPTVRDEAVWMLREYPGQDGLWNTGALYALALRNRYVERENAVEGTPEEQWTRLWRREFVFEDGGDRILLRYMERDTLAGGWHLVEEVANIQGEGEDAQWIRQPITGKGGLLMLDIWKTEIE</sequence>
<name>A0A1Q8RV69_9PEZI</name>
<dbReference type="GO" id="GO:0046872">
    <property type="term" value="F:metal ion binding"/>
    <property type="evidence" value="ECO:0007669"/>
    <property type="project" value="UniProtKB-KW"/>
</dbReference>
<gene>
    <name evidence="7" type="ORF">CCHL11_00400</name>
</gene>
<dbReference type="Proteomes" id="UP000186583">
    <property type="component" value="Unassembled WGS sequence"/>
</dbReference>
<dbReference type="AlphaFoldDB" id="A0A1Q8RV69"/>
<evidence type="ECO:0008006" key="9">
    <source>
        <dbReference type="Google" id="ProtNLM"/>
    </source>
</evidence>
<protein>
    <recommendedName>
        <fullName evidence="9">C6 zinc finger domain protein</fullName>
    </recommendedName>
</protein>
<keyword evidence="6" id="KW-0539">Nucleus</keyword>
<keyword evidence="4" id="KW-0238">DNA-binding</keyword>
<evidence type="ECO:0000313" key="8">
    <source>
        <dbReference type="Proteomes" id="UP000186583"/>
    </source>
</evidence>
<accession>A0A1Q8RV69</accession>
<comment type="caution">
    <text evidence="7">The sequence shown here is derived from an EMBL/GenBank/DDBJ whole genome shotgun (WGS) entry which is preliminary data.</text>
</comment>
<keyword evidence="2" id="KW-0862">Zinc</keyword>
<proteinExistence type="predicted"/>
<dbReference type="EMBL" id="MPGH01000088">
    <property type="protein sequence ID" value="OLN88251.1"/>
    <property type="molecule type" value="Genomic_DNA"/>
</dbReference>
<keyword evidence="8" id="KW-1185">Reference proteome</keyword>
<organism evidence="7 8">
    <name type="scientific">Colletotrichum chlorophyti</name>
    <dbReference type="NCBI Taxonomy" id="708187"/>
    <lineage>
        <taxon>Eukaryota</taxon>
        <taxon>Fungi</taxon>
        <taxon>Dikarya</taxon>
        <taxon>Ascomycota</taxon>
        <taxon>Pezizomycotina</taxon>
        <taxon>Sordariomycetes</taxon>
        <taxon>Hypocreomycetidae</taxon>
        <taxon>Glomerellales</taxon>
        <taxon>Glomerellaceae</taxon>
        <taxon>Colletotrichum</taxon>
    </lineage>
</organism>
<reference evidence="7 8" key="1">
    <citation type="submission" date="2016-11" db="EMBL/GenBank/DDBJ databases">
        <title>Draft Genome Assembly of Colletotrichum chlorophyti a pathogen of herbaceous plants.</title>
        <authorList>
            <person name="Gan P."/>
            <person name="Narusaka M."/>
            <person name="Tsushima A."/>
            <person name="Narusaka Y."/>
            <person name="Takano Y."/>
            <person name="Shirasu K."/>
        </authorList>
    </citation>
    <scope>NUCLEOTIDE SEQUENCE [LARGE SCALE GENOMIC DNA]</scope>
    <source>
        <strain evidence="7 8">NTL11</strain>
    </source>
</reference>
<keyword evidence="3" id="KW-0805">Transcription regulation</keyword>
<evidence type="ECO:0000256" key="5">
    <source>
        <dbReference type="ARBA" id="ARBA00023163"/>
    </source>
</evidence>
<dbReference type="STRING" id="708187.A0A1Q8RV69"/>
<dbReference type="GO" id="GO:0003677">
    <property type="term" value="F:DNA binding"/>
    <property type="evidence" value="ECO:0007669"/>
    <property type="project" value="UniProtKB-KW"/>
</dbReference>
<evidence type="ECO:0000256" key="1">
    <source>
        <dbReference type="ARBA" id="ARBA00022723"/>
    </source>
</evidence>
<dbReference type="InterPro" id="IPR052360">
    <property type="entry name" value="Transcr_Regulatory_Proteins"/>
</dbReference>